<evidence type="ECO:0000256" key="1">
    <source>
        <dbReference type="SAM" id="MobiDB-lite"/>
    </source>
</evidence>
<proteinExistence type="predicted"/>
<reference evidence="2" key="1">
    <citation type="submission" date="2020-02" db="EMBL/GenBank/DDBJ databases">
        <authorList>
            <person name="Palmer J.M."/>
        </authorList>
    </citation>
    <scope>NUCLEOTIDE SEQUENCE</scope>
    <source>
        <strain evidence="2">EPUS1.4</strain>
        <tissue evidence="2">Thallus</tissue>
    </source>
</reference>
<sequence length="279" mass="30867">MSPPWKRLPIKILHIHETQALTHQQSPVGQTYSRVHLNSNPSAEGMQRAAQSSNDPRASWKDTSPIPAPPDPSIALEISSSNTPLPDPTEVRRLAERMSNISIVDITFQNVGRNATIDNEMAFNPTGSTSFAVLGSRTSSATGVPPISSGAQHNSGDFGMSAYSKPAISSSHSNWPSSQARRSNHRGFLDVTMPEEAGLSQEIGFQGEYLLYKILEQELRPHFTSDHWISNNRDRVFDNHFGNGQMEKYYADFTYRDDDGKLGKYIAQRNGEIGVNPIN</sequence>
<feature type="region of interest" description="Disordered" evidence="1">
    <location>
        <begin position="22"/>
        <end position="88"/>
    </location>
</feature>
<protein>
    <submittedName>
        <fullName evidence="2">Uncharacterized protein</fullName>
    </submittedName>
</protein>
<gene>
    <name evidence="2" type="ORF">GJ744_001556</name>
</gene>
<evidence type="ECO:0000313" key="2">
    <source>
        <dbReference type="EMBL" id="KAF7504975.1"/>
    </source>
</evidence>
<dbReference type="EMBL" id="JAACFV010000122">
    <property type="protein sequence ID" value="KAF7504975.1"/>
    <property type="molecule type" value="Genomic_DNA"/>
</dbReference>
<comment type="caution">
    <text evidence="2">The sequence shown here is derived from an EMBL/GenBank/DDBJ whole genome shotgun (WGS) entry which is preliminary data.</text>
</comment>
<accession>A0A8H7A9A2</accession>
<dbReference type="Proteomes" id="UP000606974">
    <property type="component" value="Unassembled WGS sequence"/>
</dbReference>
<organism evidence="2 3">
    <name type="scientific">Endocarpon pusillum</name>
    <dbReference type="NCBI Taxonomy" id="364733"/>
    <lineage>
        <taxon>Eukaryota</taxon>
        <taxon>Fungi</taxon>
        <taxon>Dikarya</taxon>
        <taxon>Ascomycota</taxon>
        <taxon>Pezizomycotina</taxon>
        <taxon>Eurotiomycetes</taxon>
        <taxon>Chaetothyriomycetidae</taxon>
        <taxon>Verrucariales</taxon>
        <taxon>Verrucariaceae</taxon>
        <taxon>Endocarpon</taxon>
    </lineage>
</organism>
<dbReference type="AlphaFoldDB" id="A0A8H7A9A2"/>
<keyword evidence="3" id="KW-1185">Reference proteome</keyword>
<name>A0A8H7A9A2_9EURO</name>
<feature type="compositionally biased region" description="Polar residues" evidence="1">
    <location>
        <begin position="22"/>
        <end position="42"/>
    </location>
</feature>
<dbReference type="OrthoDB" id="1262810at2759"/>
<evidence type="ECO:0000313" key="3">
    <source>
        <dbReference type="Proteomes" id="UP000606974"/>
    </source>
</evidence>